<organism evidence="3 4">
    <name type="scientific">Candolleomyces eurysporus</name>
    <dbReference type="NCBI Taxonomy" id="2828524"/>
    <lineage>
        <taxon>Eukaryota</taxon>
        <taxon>Fungi</taxon>
        <taxon>Dikarya</taxon>
        <taxon>Basidiomycota</taxon>
        <taxon>Agaricomycotina</taxon>
        <taxon>Agaricomycetes</taxon>
        <taxon>Agaricomycetidae</taxon>
        <taxon>Agaricales</taxon>
        <taxon>Agaricineae</taxon>
        <taxon>Psathyrellaceae</taxon>
        <taxon>Candolleomyces</taxon>
    </lineage>
</organism>
<dbReference type="AlphaFoldDB" id="A0A9W8JUF4"/>
<feature type="region of interest" description="Disordered" evidence="1">
    <location>
        <begin position="389"/>
        <end position="432"/>
    </location>
</feature>
<feature type="domain" description="GmrSD restriction endonucleases N-terminal" evidence="2">
    <location>
        <begin position="46"/>
        <end position="196"/>
    </location>
</feature>
<dbReference type="PANTHER" id="PTHR39639">
    <property type="entry name" value="CHROMOSOME 16, WHOLE GENOME SHOTGUN SEQUENCE"/>
    <property type="match status" value="1"/>
</dbReference>
<keyword evidence="4" id="KW-1185">Reference proteome</keyword>
<gene>
    <name evidence="3" type="ORF">H1R20_g178</name>
</gene>
<dbReference type="InterPro" id="IPR004919">
    <property type="entry name" value="GmrSD_N"/>
</dbReference>
<proteinExistence type="predicted"/>
<evidence type="ECO:0000256" key="1">
    <source>
        <dbReference type="SAM" id="MobiDB-lite"/>
    </source>
</evidence>
<reference evidence="3" key="1">
    <citation type="submission" date="2022-06" db="EMBL/GenBank/DDBJ databases">
        <title>Genome Sequence of Candolleomyces eurysporus.</title>
        <authorList>
            <person name="Buettner E."/>
        </authorList>
    </citation>
    <scope>NUCLEOTIDE SEQUENCE</scope>
    <source>
        <strain evidence="3">VTCC 930004</strain>
    </source>
</reference>
<comment type="caution">
    <text evidence="3">The sequence shown here is derived from an EMBL/GenBank/DDBJ whole genome shotgun (WGS) entry which is preliminary data.</text>
</comment>
<feature type="compositionally biased region" description="Polar residues" evidence="1">
    <location>
        <begin position="391"/>
        <end position="400"/>
    </location>
</feature>
<dbReference type="Pfam" id="PF03235">
    <property type="entry name" value="GmrSD_N"/>
    <property type="match status" value="1"/>
</dbReference>
<evidence type="ECO:0000313" key="4">
    <source>
        <dbReference type="Proteomes" id="UP001140091"/>
    </source>
</evidence>
<evidence type="ECO:0000259" key="2">
    <source>
        <dbReference type="Pfam" id="PF03235"/>
    </source>
</evidence>
<dbReference type="EMBL" id="JANBPK010000009">
    <property type="protein sequence ID" value="KAJ2936940.1"/>
    <property type="molecule type" value="Genomic_DNA"/>
</dbReference>
<dbReference type="Proteomes" id="UP001140091">
    <property type="component" value="Unassembled WGS sequence"/>
</dbReference>
<dbReference type="PANTHER" id="PTHR39639:SF1">
    <property type="entry name" value="DUF262 DOMAIN-CONTAINING PROTEIN"/>
    <property type="match status" value="1"/>
</dbReference>
<name>A0A9W8JUF4_9AGAR</name>
<evidence type="ECO:0000313" key="3">
    <source>
        <dbReference type="EMBL" id="KAJ2936940.1"/>
    </source>
</evidence>
<dbReference type="OrthoDB" id="5419821at2759"/>
<accession>A0A9W8JUF4</accession>
<feature type="non-terminal residue" evidence="3">
    <location>
        <position position="1"/>
    </location>
</feature>
<protein>
    <recommendedName>
        <fullName evidence="2">GmrSD restriction endonucleases N-terminal domain-containing protein</fullName>
    </recommendedName>
</protein>
<sequence>MGNDSDYDELFSDDEVEDALTADPNIFKPHTRIAAPAAQNLSTKTLYDMIHEGEIDLCPDYQREVVWTQQKQMAVIDSIWSNLYVPPVLFNVTKDEKTGDDIRVCIDGKQRLTSISRFLAGEIPYRHPITKKLWWFTAPSNGRVNRNQIPENEKEDFLNRTVTCVEYRNLTDAMEREIFQRVQLGVPLTAAEKLQAVSSDMATYEFSPSVYTLHHPILMLLPRFITDLAKQHVWIEGGLQDYVEFDQKRGRLYQNLAHLVYCVEGLPDERRFATSAKVTAWINRPEPVSKQLKSMVDGTLTEFLKIASDEKNNQAFDKIKQRVAPVEFIFIGVLLCQLRDHSRREKGKALYSFRKMARETFKDIRNNSSCVKAFWEFVDQIIEDPEYPIGLQTQPASTSKAKGKKRKIEDVQTSPSRPGPASKSRSRKPRVS</sequence>